<dbReference type="Proteomes" id="UP000178964">
    <property type="component" value="Unassembled WGS sequence"/>
</dbReference>
<dbReference type="AlphaFoldDB" id="A0A1F4VLT0"/>
<dbReference type="STRING" id="1802627.A3A70_00440"/>
<proteinExistence type="predicted"/>
<dbReference type="Gene3D" id="1.20.1570.10">
    <property type="entry name" value="dip2346 domain like"/>
    <property type="match status" value="1"/>
</dbReference>
<dbReference type="InterPro" id="IPR048496">
    <property type="entry name" value="DUF1846_N"/>
</dbReference>
<gene>
    <name evidence="2" type="ORF">A3A70_00440</name>
</gene>
<reference evidence="2 3" key="1">
    <citation type="journal article" date="2016" name="Nat. Commun.">
        <title>Thousands of microbial genomes shed light on interconnected biogeochemical processes in an aquifer system.</title>
        <authorList>
            <person name="Anantharaman K."/>
            <person name="Brown C.T."/>
            <person name="Hug L.A."/>
            <person name="Sharon I."/>
            <person name="Castelle C.J."/>
            <person name="Probst A.J."/>
            <person name="Thomas B.C."/>
            <person name="Singh A."/>
            <person name="Wilkins M.J."/>
            <person name="Karaoz U."/>
            <person name="Brodie E.L."/>
            <person name="Williams K.H."/>
            <person name="Hubbard S.S."/>
            <person name="Banfield J.F."/>
        </authorList>
    </citation>
    <scope>NUCLEOTIDE SEQUENCE [LARGE SCALE GENOMIC DNA]</scope>
</reference>
<dbReference type="Gene3D" id="3.10.630.10">
    <property type="entry name" value="dip2346 domain like"/>
    <property type="match status" value="1"/>
</dbReference>
<evidence type="ECO:0000259" key="1">
    <source>
        <dbReference type="Pfam" id="PF08903"/>
    </source>
</evidence>
<evidence type="ECO:0000313" key="2">
    <source>
        <dbReference type="EMBL" id="OGC58186.1"/>
    </source>
</evidence>
<evidence type="ECO:0000313" key="3">
    <source>
        <dbReference type="Proteomes" id="UP000178964"/>
    </source>
</evidence>
<protein>
    <recommendedName>
        <fullName evidence="1">DUF1846 domain-containing protein</fullName>
    </recommendedName>
</protein>
<feature type="domain" description="DUF1846" evidence="1">
    <location>
        <begin position="2"/>
        <end position="168"/>
    </location>
</feature>
<organism evidence="2 3">
    <name type="scientific">candidate division WWE3 bacterium RIFCSPLOWO2_01_FULL_42_11</name>
    <dbReference type="NCBI Taxonomy" id="1802627"/>
    <lineage>
        <taxon>Bacteria</taxon>
        <taxon>Katanobacteria</taxon>
    </lineage>
</organism>
<name>A0A1F4VLT0_UNCKA</name>
<comment type="caution">
    <text evidence="2">The sequence shown here is derived from an EMBL/GenBank/DDBJ whole genome shotgun (WGS) entry which is preliminary data.</text>
</comment>
<sequence>MGFGAETLPNLKGDLIILTGVSANSGKLSTALSFMYQDRLKGEMTGFAKYELFPIWDLPKNHPINLAYEAATADIGDRVLSDEREGQGSVNYSRDLKAFSLLLSLSEIGGTYDPLKTYKSTTDMGVNMASKCILDEEEVSLAAIKEIGRRLNIYEQAKNEMARSHCAEILTEAQKYMDQLIPKHPG</sequence>
<accession>A0A1F4VLT0</accession>
<dbReference type="EMBL" id="MEVK01000041">
    <property type="protein sequence ID" value="OGC58186.1"/>
    <property type="molecule type" value="Genomic_DNA"/>
</dbReference>
<dbReference type="Pfam" id="PF08903">
    <property type="entry name" value="DUF1846"/>
    <property type="match status" value="1"/>
</dbReference>